<dbReference type="KEGG" id="crb:17876113"/>
<dbReference type="EMBL" id="KB870812">
    <property type="protein sequence ID" value="EOA14618.1"/>
    <property type="molecule type" value="Genomic_DNA"/>
</dbReference>
<protein>
    <recommendedName>
        <fullName evidence="1">F-box domain-containing protein</fullName>
    </recommendedName>
</protein>
<dbReference type="InterPro" id="IPR036047">
    <property type="entry name" value="F-box-like_dom_sf"/>
</dbReference>
<dbReference type="Gene3D" id="1.20.1280.50">
    <property type="match status" value="1"/>
</dbReference>
<dbReference type="Proteomes" id="UP000029121">
    <property type="component" value="Unassembled WGS sequence"/>
</dbReference>
<evidence type="ECO:0000313" key="3">
    <source>
        <dbReference type="Proteomes" id="UP000029121"/>
    </source>
</evidence>
<feature type="domain" description="F-box" evidence="1">
    <location>
        <begin position="13"/>
        <end position="61"/>
    </location>
</feature>
<gene>
    <name evidence="2" type="ORF">CARUB_v10027876mg</name>
</gene>
<dbReference type="SUPFAM" id="SSF52047">
    <property type="entry name" value="RNI-like"/>
    <property type="match status" value="1"/>
</dbReference>
<evidence type="ECO:0000259" key="1">
    <source>
        <dbReference type="PROSITE" id="PS50181"/>
    </source>
</evidence>
<dbReference type="OrthoDB" id="1027103at2759"/>
<proteinExistence type="predicted"/>
<dbReference type="InterPro" id="IPR001810">
    <property type="entry name" value="F-box_dom"/>
</dbReference>
<dbReference type="AlphaFoldDB" id="R0GTX7"/>
<keyword evidence="3" id="KW-1185">Reference proteome</keyword>
<dbReference type="PANTHER" id="PTHR31293:SF12">
    <property type="entry name" value="RNI-LIKE SUPERFAMILY PROTEIN"/>
    <property type="match status" value="1"/>
</dbReference>
<sequence length="480" mass="55032">MTSSKRMASSVELDALSNLPDVILILIISCLPFKECLRTSSLGKRWRYLYRETGNITFRETEYVDRSVSDESSKRVSFVNYMCQWISRYQSHCIETFELKFSDPGEFLAEMESLIDFAVSRQVKNLVLDFTGFNWSVYSYVMRFHKIFVHLPASVYNLKTLKSLKIYACGFDPSMLTNSGSLRKLAIGWIELSAAHALLLTSLTLKSLTFSHCWGVDMINLAGYFKEFEIENCVFSYHMPCSYDLPNVEVLKYSGRVLAFDVKRMNKGIEEVYLDFQKEPKYEEPNESTKYEGTILSGFLNSLRRARTLSVCPFLLQAIQECDDPSSLLRPMETQHLVLRTELHVMEFKGIKLLLDNCPNLETLTVDILGRRLGTYGRSYCGAGPRAYWKKNLTYKNFPKKLKVVVVKDFSGYSHELIVLKVLIQSGRGRWPGRAGGPVLERVELYMCSDVMEYGLMRARDGAEMLQSISGDVQVLVHYP</sequence>
<dbReference type="eggNOG" id="ENOG502QVFC">
    <property type="taxonomic scope" value="Eukaryota"/>
</dbReference>
<reference evidence="3" key="1">
    <citation type="journal article" date="2013" name="Nat. Genet.">
        <title>The Capsella rubella genome and the genomic consequences of rapid mating system evolution.</title>
        <authorList>
            <person name="Slotte T."/>
            <person name="Hazzouri K.M."/>
            <person name="Agren J.A."/>
            <person name="Koenig D."/>
            <person name="Maumus F."/>
            <person name="Guo Y.L."/>
            <person name="Steige K."/>
            <person name="Platts A.E."/>
            <person name="Escobar J.S."/>
            <person name="Newman L.K."/>
            <person name="Wang W."/>
            <person name="Mandakova T."/>
            <person name="Vello E."/>
            <person name="Smith L.M."/>
            <person name="Henz S.R."/>
            <person name="Steffen J."/>
            <person name="Takuno S."/>
            <person name="Brandvain Y."/>
            <person name="Coop G."/>
            <person name="Andolfatto P."/>
            <person name="Hu T.T."/>
            <person name="Blanchette M."/>
            <person name="Clark R.M."/>
            <person name="Quesneville H."/>
            <person name="Nordborg M."/>
            <person name="Gaut B.S."/>
            <person name="Lysak M.A."/>
            <person name="Jenkins J."/>
            <person name="Grimwood J."/>
            <person name="Chapman J."/>
            <person name="Prochnik S."/>
            <person name="Shu S."/>
            <person name="Rokhsar D."/>
            <person name="Schmutz J."/>
            <person name="Weigel D."/>
            <person name="Wright S.I."/>
        </authorList>
    </citation>
    <scope>NUCLEOTIDE SEQUENCE [LARGE SCALE GENOMIC DNA]</scope>
    <source>
        <strain evidence="3">cv. Monte Gargano</strain>
    </source>
</reference>
<accession>R0GTX7</accession>
<dbReference type="PROSITE" id="PS50181">
    <property type="entry name" value="FBOX"/>
    <property type="match status" value="1"/>
</dbReference>
<dbReference type="InterPro" id="IPR053781">
    <property type="entry name" value="F-box_AtFBL13-like"/>
</dbReference>
<dbReference type="SUPFAM" id="SSF81383">
    <property type="entry name" value="F-box domain"/>
    <property type="match status" value="1"/>
</dbReference>
<organism evidence="2 3">
    <name type="scientific">Capsella rubella</name>
    <dbReference type="NCBI Taxonomy" id="81985"/>
    <lineage>
        <taxon>Eukaryota</taxon>
        <taxon>Viridiplantae</taxon>
        <taxon>Streptophyta</taxon>
        <taxon>Embryophyta</taxon>
        <taxon>Tracheophyta</taxon>
        <taxon>Spermatophyta</taxon>
        <taxon>Magnoliopsida</taxon>
        <taxon>eudicotyledons</taxon>
        <taxon>Gunneridae</taxon>
        <taxon>Pentapetalae</taxon>
        <taxon>rosids</taxon>
        <taxon>malvids</taxon>
        <taxon>Brassicales</taxon>
        <taxon>Brassicaceae</taxon>
        <taxon>Camelineae</taxon>
        <taxon>Capsella</taxon>
    </lineage>
</organism>
<dbReference type="InterPro" id="IPR032675">
    <property type="entry name" value="LRR_dom_sf"/>
</dbReference>
<name>R0GTX7_9BRAS</name>
<dbReference type="InterPro" id="IPR055294">
    <property type="entry name" value="FBL60-like"/>
</dbReference>
<evidence type="ECO:0000313" key="2">
    <source>
        <dbReference type="EMBL" id="EOA14618.1"/>
    </source>
</evidence>
<dbReference type="PANTHER" id="PTHR31293">
    <property type="entry name" value="RNI-LIKE SUPERFAMILY PROTEIN"/>
    <property type="match status" value="1"/>
</dbReference>
<dbReference type="STRING" id="81985.R0GTX7"/>
<dbReference type="Pfam" id="PF00646">
    <property type="entry name" value="F-box"/>
    <property type="match status" value="1"/>
</dbReference>
<dbReference type="CDD" id="cd22160">
    <property type="entry name" value="F-box_AtFBL13-like"/>
    <property type="match status" value="1"/>
</dbReference>
<dbReference type="Gene3D" id="3.80.10.10">
    <property type="entry name" value="Ribonuclease Inhibitor"/>
    <property type="match status" value="1"/>
</dbReference>